<dbReference type="Gene3D" id="3.30.565.10">
    <property type="entry name" value="Histidine kinase-like ATPase, C-terminal domain"/>
    <property type="match status" value="1"/>
</dbReference>
<evidence type="ECO:0000256" key="2">
    <source>
        <dbReference type="ARBA" id="ARBA00023012"/>
    </source>
</evidence>
<evidence type="ECO:0000259" key="4">
    <source>
        <dbReference type="PROSITE" id="PS50109"/>
    </source>
</evidence>
<dbReference type="Pfam" id="PF00072">
    <property type="entry name" value="Response_reg"/>
    <property type="match status" value="1"/>
</dbReference>
<dbReference type="GO" id="GO:0016772">
    <property type="term" value="F:transferase activity, transferring phosphorus-containing groups"/>
    <property type="evidence" value="ECO:0007669"/>
    <property type="project" value="InterPro"/>
</dbReference>
<dbReference type="SUPFAM" id="SSF55874">
    <property type="entry name" value="ATPase domain of HSP90 chaperone/DNA topoisomerase II/histidine kinase"/>
    <property type="match status" value="1"/>
</dbReference>
<sequence length="735" mass="83712">MYKKNPLRFLSIYFVFFVSFAFGEEIAGTNEFSLWIAIVSLAFLAIFILFFSSRKASKLQKIHENLSSKQAIMEKNQNRLLTTMSENIHDIALKAIEEGREVLSKPSVSNANKEKIFANVENRLLGVTNDLISFLQLKSEKIEILDEEFNINNVLNEVSGNVCRTFSGSHNELIFEIDKNVPRRLIGDSLAIEKILQSILEYQMEQGNKLEVKLEISMFDTHGSMVDMQFIMTDTSQGIGEHEIDNLFKPYYDDSLGEYVGLGLFVSNELVNMMDGTLSIQSTVGRGNAFTLSLPLKVHDKSNKRMYRLPHKNLIEKNVLIVDNNYNAALAIKKMFAYFRHEVTVLSEIEFQKDRADFRLYDIVLVNQNIFDRGLVSYIHRIKEKQSLRVIALNSLVTIETEEQFADEVIDAYLSKPLNQERIFELIIGLYDEDEPIETSEKIPAIVIASDSEAKKILKVHKASIIETQYITQESFKEFSHKNLLIVEDNLINQKVLTNVLNHSGINISIANNGKEAVEIVNEGTNDFDVILMDINMPIMDGYTATQMIRRERKNDGIAILAFTALVLDSEIEKMFHSGVNAFLSKPLNIGKLYSAFSMYLSEDNENLSLPKLSKKRIVKDYEGIDIRVGIEHSNHSEALYIEVVKEFSDAYGNSDSVFLNLVAEHRYAQIKMLCVDMRGLTGTIGATEMHILVTEILQLLLYNRESLIANYKEAYCFEIQKLNASIQLYLSDVA</sequence>
<gene>
    <name evidence="6" type="ORF">MNB_SV-13-543</name>
</gene>
<name>A0A1W1D089_9ZZZZ</name>
<dbReference type="InterPro" id="IPR011006">
    <property type="entry name" value="CheY-like_superfamily"/>
</dbReference>
<dbReference type="PROSITE" id="PS50109">
    <property type="entry name" value="HIS_KIN"/>
    <property type="match status" value="1"/>
</dbReference>
<dbReference type="GO" id="GO:0000160">
    <property type="term" value="P:phosphorelay signal transduction system"/>
    <property type="evidence" value="ECO:0007669"/>
    <property type="project" value="UniProtKB-KW"/>
</dbReference>
<proteinExistence type="predicted"/>
<dbReference type="PANTHER" id="PTHR45339:SF1">
    <property type="entry name" value="HYBRID SIGNAL TRANSDUCTION HISTIDINE KINASE J"/>
    <property type="match status" value="1"/>
</dbReference>
<evidence type="ECO:0008006" key="7">
    <source>
        <dbReference type="Google" id="ProtNLM"/>
    </source>
</evidence>
<keyword evidence="3" id="KW-0812">Transmembrane</keyword>
<protein>
    <recommendedName>
        <fullName evidence="7">Histidine kinase</fullName>
    </recommendedName>
</protein>
<dbReference type="InterPro" id="IPR005467">
    <property type="entry name" value="His_kinase_dom"/>
</dbReference>
<dbReference type="SMART" id="SM00448">
    <property type="entry name" value="REC"/>
    <property type="match status" value="2"/>
</dbReference>
<keyword evidence="1" id="KW-0597">Phosphoprotein</keyword>
<feature type="transmembrane region" description="Helical" evidence="3">
    <location>
        <begin position="33"/>
        <end position="51"/>
    </location>
</feature>
<dbReference type="InterPro" id="IPR004358">
    <property type="entry name" value="Sig_transdc_His_kin-like_C"/>
</dbReference>
<organism evidence="6">
    <name type="scientific">hydrothermal vent metagenome</name>
    <dbReference type="NCBI Taxonomy" id="652676"/>
    <lineage>
        <taxon>unclassified sequences</taxon>
        <taxon>metagenomes</taxon>
        <taxon>ecological metagenomes</taxon>
    </lineage>
</organism>
<accession>A0A1W1D089</accession>
<dbReference type="SMART" id="SM00387">
    <property type="entry name" value="HATPase_c"/>
    <property type="match status" value="1"/>
</dbReference>
<dbReference type="InterPro" id="IPR036890">
    <property type="entry name" value="HATPase_C_sf"/>
</dbReference>
<feature type="domain" description="Histidine kinase" evidence="4">
    <location>
        <begin position="93"/>
        <end position="298"/>
    </location>
</feature>
<evidence type="ECO:0000256" key="1">
    <source>
        <dbReference type="ARBA" id="ARBA00022553"/>
    </source>
</evidence>
<dbReference type="Pfam" id="PF02518">
    <property type="entry name" value="HATPase_c"/>
    <property type="match status" value="1"/>
</dbReference>
<feature type="domain" description="Response regulatory" evidence="5">
    <location>
        <begin position="483"/>
        <end position="601"/>
    </location>
</feature>
<evidence type="ECO:0000313" key="6">
    <source>
        <dbReference type="EMBL" id="SFV71347.1"/>
    </source>
</evidence>
<evidence type="ECO:0000256" key="3">
    <source>
        <dbReference type="SAM" id="Phobius"/>
    </source>
</evidence>
<reference evidence="6" key="1">
    <citation type="submission" date="2016-10" db="EMBL/GenBank/DDBJ databases">
        <authorList>
            <person name="de Groot N.N."/>
        </authorList>
    </citation>
    <scope>NUCLEOTIDE SEQUENCE</scope>
</reference>
<dbReference type="PANTHER" id="PTHR45339">
    <property type="entry name" value="HYBRID SIGNAL TRANSDUCTION HISTIDINE KINASE J"/>
    <property type="match status" value="1"/>
</dbReference>
<dbReference type="InterPro" id="IPR003594">
    <property type="entry name" value="HATPase_dom"/>
</dbReference>
<dbReference type="PROSITE" id="PS50110">
    <property type="entry name" value="RESPONSE_REGULATORY"/>
    <property type="match status" value="2"/>
</dbReference>
<feature type="domain" description="Response regulatory" evidence="5">
    <location>
        <begin position="318"/>
        <end position="431"/>
    </location>
</feature>
<keyword evidence="3" id="KW-1133">Transmembrane helix</keyword>
<evidence type="ECO:0000259" key="5">
    <source>
        <dbReference type="PROSITE" id="PS50110"/>
    </source>
</evidence>
<dbReference type="PRINTS" id="PR00344">
    <property type="entry name" value="BCTRLSENSOR"/>
</dbReference>
<dbReference type="SUPFAM" id="SSF52172">
    <property type="entry name" value="CheY-like"/>
    <property type="match status" value="2"/>
</dbReference>
<keyword evidence="2" id="KW-0902">Two-component regulatory system</keyword>
<keyword evidence="3" id="KW-0472">Membrane</keyword>
<dbReference type="CDD" id="cd17546">
    <property type="entry name" value="REC_hyHK_CKI1_RcsC-like"/>
    <property type="match status" value="1"/>
</dbReference>
<dbReference type="AlphaFoldDB" id="A0A1W1D089"/>
<dbReference type="InterPro" id="IPR001789">
    <property type="entry name" value="Sig_transdc_resp-reg_receiver"/>
</dbReference>
<dbReference type="EMBL" id="FPHM01000231">
    <property type="protein sequence ID" value="SFV71347.1"/>
    <property type="molecule type" value="Genomic_DNA"/>
</dbReference>
<dbReference type="Gene3D" id="3.40.50.2300">
    <property type="match status" value="2"/>
</dbReference>